<dbReference type="PROSITE" id="PS50048">
    <property type="entry name" value="ZN2_CY6_FUNGAL_2"/>
    <property type="match status" value="1"/>
</dbReference>
<evidence type="ECO:0000313" key="4">
    <source>
        <dbReference type="EMBL" id="KAK3345819.1"/>
    </source>
</evidence>
<dbReference type="Gene3D" id="4.10.240.10">
    <property type="entry name" value="Zn(2)-C6 fungal-type DNA-binding domain"/>
    <property type="match status" value="1"/>
</dbReference>
<dbReference type="PANTHER" id="PTHR47784">
    <property type="entry name" value="STEROL UPTAKE CONTROL PROTEIN 2"/>
    <property type="match status" value="1"/>
</dbReference>
<reference evidence="4" key="2">
    <citation type="submission" date="2023-06" db="EMBL/GenBank/DDBJ databases">
        <authorList>
            <consortium name="Lawrence Berkeley National Laboratory"/>
            <person name="Haridas S."/>
            <person name="Hensen N."/>
            <person name="Bonometti L."/>
            <person name="Westerberg I."/>
            <person name="Brannstrom I.O."/>
            <person name="Guillou S."/>
            <person name="Cros-Aarteil S."/>
            <person name="Calhoun S."/>
            <person name="Kuo A."/>
            <person name="Mondo S."/>
            <person name="Pangilinan J."/>
            <person name="Riley R."/>
            <person name="Labutti K."/>
            <person name="Andreopoulos B."/>
            <person name="Lipzen A."/>
            <person name="Chen C."/>
            <person name="Yanf M."/>
            <person name="Daum C."/>
            <person name="Ng V."/>
            <person name="Clum A."/>
            <person name="Steindorff A."/>
            <person name="Ohm R."/>
            <person name="Martin F."/>
            <person name="Silar P."/>
            <person name="Natvig D."/>
            <person name="Lalanne C."/>
            <person name="Gautier V."/>
            <person name="Ament-Velasquez S.L."/>
            <person name="Kruys A."/>
            <person name="Hutchinson M.I."/>
            <person name="Powell A.J."/>
            <person name="Barry K."/>
            <person name="Miller A.N."/>
            <person name="Grigoriev I.V."/>
            <person name="Debuchy R."/>
            <person name="Gladieux P."/>
            <person name="Thoren M.H."/>
            <person name="Johannesson H."/>
        </authorList>
    </citation>
    <scope>NUCLEOTIDE SEQUENCE</scope>
    <source>
        <strain evidence="4">CBS 955.72</strain>
    </source>
</reference>
<dbReference type="SMART" id="SM00066">
    <property type="entry name" value="GAL4"/>
    <property type="match status" value="1"/>
</dbReference>
<organism evidence="4 5">
    <name type="scientific">Lasiosphaeria hispida</name>
    <dbReference type="NCBI Taxonomy" id="260671"/>
    <lineage>
        <taxon>Eukaryota</taxon>
        <taxon>Fungi</taxon>
        <taxon>Dikarya</taxon>
        <taxon>Ascomycota</taxon>
        <taxon>Pezizomycotina</taxon>
        <taxon>Sordariomycetes</taxon>
        <taxon>Sordariomycetidae</taxon>
        <taxon>Sordariales</taxon>
        <taxon>Lasiosphaeriaceae</taxon>
        <taxon>Lasiosphaeria</taxon>
    </lineage>
</organism>
<dbReference type="SUPFAM" id="SSF57701">
    <property type="entry name" value="Zn2/Cys6 DNA-binding domain"/>
    <property type="match status" value="1"/>
</dbReference>
<dbReference type="PROSITE" id="PS00463">
    <property type="entry name" value="ZN2_CY6_FUNGAL_1"/>
    <property type="match status" value="1"/>
</dbReference>
<protein>
    <recommendedName>
        <fullName evidence="3">Zn(2)-C6 fungal-type domain-containing protein</fullName>
    </recommendedName>
</protein>
<dbReference type="AlphaFoldDB" id="A0AAJ0HA34"/>
<feature type="compositionally biased region" description="Low complexity" evidence="2">
    <location>
        <begin position="53"/>
        <end position="62"/>
    </location>
</feature>
<dbReference type="GO" id="GO:0008270">
    <property type="term" value="F:zinc ion binding"/>
    <property type="evidence" value="ECO:0007669"/>
    <property type="project" value="InterPro"/>
</dbReference>
<dbReference type="InterPro" id="IPR001138">
    <property type="entry name" value="Zn2Cys6_DnaBD"/>
</dbReference>
<dbReference type="PANTHER" id="PTHR47784:SF5">
    <property type="entry name" value="STEROL UPTAKE CONTROL PROTEIN 2"/>
    <property type="match status" value="1"/>
</dbReference>
<proteinExistence type="predicted"/>
<dbReference type="InterPro" id="IPR053157">
    <property type="entry name" value="Sterol_Uptake_Regulator"/>
</dbReference>
<dbReference type="EMBL" id="JAUIQD010000006">
    <property type="protein sequence ID" value="KAK3345819.1"/>
    <property type="molecule type" value="Genomic_DNA"/>
</dbReference>
<dbReference type="Proteomes" id="UP001275084">
    <property type="component" value="Unassembled WGS sequence"/>
</dbReference>
<sequence>MARLRLGYTKSRAGCLRCKQRRVKCDEHRPCKACVRHGVQCSLVSARSSDGSTTPPRQLATPQPAPPALLPVPVSSYAPLPDRSRPIKPRPVSRNTQDRPPSIAGSETASSRASISAASYSAASPDPFPYFAKFITGQAQDHSENWVSDLELMHHFTTSTALTLLRTEVPNVGAEHIWQMEVPKQAFNHHFLLHQILATSAFHLAYLNPHQRQKYAVQASQHQSLTIQGVRPALSNITPENCHALLAVSSLFFVGALAASRPDGHNNPTIDDLVDIFHLVKGIGGVLDSSEAVLRSGPLRHLFCTSGGGTPHVAVSRVTAQLHGLQARIHDTMTDDPARPVVEAEVVSFLACISRTVVNSVSPEYRIIAAWPIAMADEFIPLLRQRHQVALVLLSYYCVVMQATETGYWFTQGWGFSGIQDIERAMVPPWDLDVARARGWITGQEDGP</sequence>
<name>A0AAJ0HA34_9PEZI</name>
<feature type="domain" description="Zn(2)-C6 fungal-type" evidence="3">
    <location>
        <begin position="14"/>
        <end position="43"/>
    </location>
</feature>
<dbReference type="Pfam" id="PF00172">
    <property type="entry name" value="Zn_clus"/>
    <property type="match status" value="1"/>
</dbReference>
<feature type="region of interest" description="Disordered" evidence="2">
    <location>
        <begin position="46"/>
        <end position="110"/>
    </location>
</feature>
<keyword evidence="1" id="KW-0539">Nucleus</keyword>
<dbReference type="CDD" id="cd00067">
    <property type="entry name" value="GAL4"/>
    <property type="match status" value="1"/>
</dbReference>
<dbReference type="GO" id="GO:0001228">
    <property type="term" value="F:DNA-binding transcription activator activity, RNA polymerase II-specific"/>
    <property type="evidence" value="ECO:0007669"/>
    <property type="project" value="TreeGrafter"/>
</dbReference>
<dbReference type="InterPro" id="IPR036864">
    <property type="entry name" value="Zn2-C6_fun-type_DNA-bd_sf"/>
</dbReference>
<evidence type="ECO:0000256" key="1">
    <source>
        <dbReference type="ARBA" id="ARBA00023242"/>
    </source>
</evidence>
<evidence type="ECO:0000256" key="2">
    <source>
        <dbReference type="SAM" id="MobiDB-lite"/>
    </source>
</evidence>
<evidence type="ECO:0000259" key="3">
    <source>
        <dbReference type="PROSITE" id="PS50048"/>
    </source>
</evidence>
<keyword evidence="5" id="KW-1185">Reference proteome</keyword>
<gene>
    <name evidence="4" type="ORF">B0T25DRAFT_570976</name>
</gene>
<evidence type="ECO:0000313" key="5">
    <source>
        <dbReference type="Proteomes" id="UP001275084"/>
    </source>
</evidence>
<comment type="caution">
    <text evidence="4">The sequence shown here is derived from an EMBL/GenBank/DDBJ whole genome shotgun (WGS) entry which is preliminary data.</text>
</comment>
<accession>A0AAJ0HA34</accession>
<reference evidence="4" key="1">
    <citation type="journal article" date="2023" name="Mol. Phylogenet. Evol.">
        <title>Genome-scale phylogeny and comparative genomics of the fungal order Sordariales.</title>
        <authorList>
            <person name="Hensen N."/>
            <person name="Bonometti L."/>
            <person name="Westerberg I."/>
            <person name="Brannstrom I.O."/>
            <person name="Guillou S."/>
            <person name="Cros-Aarteil S."/>
            <person name="Calhoun S."/>
            <person name="Haridas S."/>
            <person name="Kuo A."/>
            <person name="Mondo S."/>
            <person name="Pangilinan J."/>
            <person name="Riley R."/>
            <person name="LaButti K."/>
            <person name="Andreopoulos B."/>
            <person name="Lipzen A."/>
            <person name="Chen C."/>
            <person name="Yan M."/>
            <person name="Daum C."/>
            <person name="Ng V."/>
            <person name="Clum A."/>
            <person name="Steindorff A."/>
            <person name="Ohm R.A."/>
            <person name="Martin F."/>
            <person name="Silar P."/>
            <person name="Natvig D.O."/>
            <person name="Lalanne C."/>
            <person name="Gautier V."/>
            <person name="Ament-Velasquez S.L."/>
            <person name="Kruys A."/>
            <person name="Hutchinson M.I."/>
            <person name="Powell A.J."/>
            <person name="Barry K."/>
            <person name="Miller A.N."/>
            <person name="Grigoriev I.V."/>
            <person name="Debuchy R."/>
            <person name="Gladieux P."/>
            <person name="Hiltunen Thoren M."/>
            <person name="Johannesson H."/>
        </authorList>
    </citation>
    <scope>NUCLEOTIDE SEQUENCE</scope>
    <source>
        <strain evidence="4">CBS 955.72</strain>
    </source>
</reference>